<keyword evidence="1" id="KW-1133">Transmembrane helix</keyword>
<keyword evidence="4" id="KW-1185">Reference proteome</keyword>
<reference evidence="3 4" key="1">
    <citation type="submission" date="2019-07" db="EMBL/GenBank/DDBJ databases">
        <title>Diversity of Bacteria from Kongsfjorden, Arctic.</title>
        <authorList>
            <person name="Yu Y."/>
        </authorList>
    </citation>
    <scope>NUCLEOTIDE SEQUENCE [LARGE SCALE GENOMIC DNA]</scope>
    <source>
        <strain evidence="3 4">SM1923</strain>
    </source>
</reference>
<feature type="transmembrane region" description="Helical" evidence="1">
    <location>
        <begin position="187"/>
        <end position="205"/>
    </location>
</feature>
<organism evidence="3 4">
    <name type="scientific">Cobetia crustatorum</name>
    <dbReference type="NCBI Taxonomy" id="553385"/>
    <lineage>
        <taxon>Bacteria</taxon>
        <taxon>Pseudomonadati</taxon>
        <taxon>Pseudomonadota</taxon>
        <taxon>Gammaproteobacteria</taxon>
        <taxon>Oceanospirillales</taxon>
        <taxon>Halomonadaceae</taxon>
        <taxon>Cobetia</taxon>
    </lineage>
</organism>
<dbReference type="Proteomes" id="UP000319941">
    <property type="component" value="Unassembled WGS sequence"/>
</dbReference>
<dbReference type="OrthoDB" id="9150437at2"/>
<feature type="transmembrane region" description="Helical" evidence="1">
    <location>
        <begin position="12"/>
        <end position="32"/>
    </location>
</feature>
<dbReference type="AlphaFoldDB" id="A0A558HXE6"/>
<feature type="transmembrane region" description="Helical" evidence="1">
    <location>
        <begin position="217"/>
        <end position="238"/>
    </location>
</feature>
<dbReference type="RefSeq" id="WP_088742570.1">
    <property type="nucleotide sequence ID" value="NZ_CAWOWR010000001.1"/>
</dbReference>
<feature type="transmembrane region" description="Helical" evidence="1">
    <location>
        <begin position="99"/>
        <end position="120"/>
    </location>
</feature>
<sequence>MPGPAAPPANQPQALMAIHLGIALLGGTALFSKSLPLSALDITTWRSLLAGLFLLWIARLKWNVSLRLSGRDWALIGLAGLLMAVHWVSYFHAMQVSSVATGMLALFTYPIFIVLLEPWVEGTRLKARDLAAAALVCVGVWLLVPGGNGNVDGDSLAGVLWGVFSGLLFAIRNLLVRYRLSHINPVLSMSLQALGVVVLTLPFASGDIMDSSPGTGIAMLVLAIVFTATPHALMTFALGGLKAKTVGMIGCMQPVYGVLLAWLILGEVPTWMTLVGGSFIVAAAALETLRRN</sequence>
<feature type="domain" description="EamA" evidence="2">
    <location>
        <begin position="17"/>
        <end position="143"/>
    </location>
</feature>
<dbReference type="EMBL" id="VNFH01000001">
    <property type="protein sequence ID" value="TVU73816.1"/>
    <property type="molecule type" value="Genomic_DNA"/>
</dbReference>
<feature type="transmembrane region" description="Helical" evidence="1">
    <location>
        <begin position="74"/>
        <end position="93"/>
    </location>
</feature>
<feature type="domain" description="EamA" evidence="2">
    <location>
        <begin position="157"/>
        <end position="286"/>
    </location>
</feature>
<dbReference type="PANTHER" id="PTHR22911">
    <property type="entry name" value="ACYL-MALONYL CONDENSING ENZYME-RELATED"/>
    <property type="match status" value="1"/>
</dbReference>
<protein>
    <submittedName>
        <fullName evidence="3">DMT family transporter</fullName>
    </submittedName>
</protein>
<evidence type="ECO:0000256" key="1">
    <source>
        <dbReference type="SAM" id="Phobius"/>
    </source>
</evidence>
<dbReference type="SUPFAM" id="SSF103481">
    <property type="entry name" value="Multidrug resistance efflux transporter EmrE"/>
    <property type="match status" value="2"/>
</dbReference>
<accession>A0A558HXE6</accession>
<proteinExistence type="predicted"/>
<feature type="transmembrane region" description="Helical" evidence="1">
    <location>
        <begin position="271"/>
        <end position="289"/>
    </location>
</feature>
<feature type="transmembrane region" description="Helical" evidence="1">
    <location>
        <begin position="127"/>
        <end position="144"/>
    </location>
</feature>
<comment type="caution">
    <text evidence="3">The sequence shown here is derived from an EMBL/GenBank/DDBJ whole genome shotgun (WGS) entry which is preliminary data.</text>
</comment>
<dbReference type="Pfam" id="PF00892">
    <property type="entry name" value="EamA"/>
    <property type="match status" value="2"/>
</dbReference>
<evidence type="ECO:0000313" key="4">
    <source>
        <dbReference type="Proteomes" id="UP000319941"/>
    </source>
</evidence>
<dbReference type="PANTHER" id="PTHR22911:SF79">
    <property type="entry name" value="MOBA-LIKE NTP TRANSFERASE DOMAIN-CONTAINING PROTEIN"/>
    <property type="match status" value="1"/>
</dbReference>
<dbReference type="InterPro" id="IPR037185">
    <property type="entry name" value="EmrE-like"/>
</dbReference>
<dbReference type="InterPro" id="IPR000620">
    <property type="entry name" value="EamA_dom"/>
</dbReference>
<feature type="transmembrane region" description="Helical" evidence="1">
    <location>
        <begin position="44"/>
        <end position="62"/>
    </location>
</feature>
<evidence type="ECO:0000313" key="3">
    <source>
        <dbReference type="EMBL" id="TVU73816.1"/>
    </source>
</evidence>
<dbReference type="STRING" id="553385.GCA_000591415_00399"/>
<feature type="transmembrane region" description="Helical" evidence="1">
    <location>
        <begin position="245"/>
        <end position="265"/>
    </location>
</feature>
<evidence type="ECO:0000259" key="2">
    <source>
        <dbReference type="Pfam" id="PF00892"/>
    </source>
</evidence>
<gene>
    <name evidence="3" type="ORF">FQP86_01735</name>
</gene>
<feature type="transmembrane region" description="Helical" evidence="1">
    <location>
        <begin position="156"/>
        <end position="175"/>
    </location>
</feature>
<dbReference type="GO" id="GO:0016020">
    <property type="term" value="C:membrane"/>
    <property type="evidence" value="ECO:0007669"/>
    <property type="project" value="InterPro"/>
</dbReference>
<name>A0A558HXE6_9GAMM</name>
<keyword evidence="1" id="KW-0472">Membrane</keyword>
<keyword evidence="1" id="KW-0812">Transmembrane</keyword>